<proteinExistence type="predicted"/>
<name>A0AA94LLU2_9BACT</name>
<dbReference type="AlphaFoldDB" id="A0AA94LLU2"/>
<comment type="caution">
    <text evidence="2">The sequence shown here is derived from an EMBL/GenBank/DDBJ whole genome shotgun (WGS) entry which is preliminary data.</text>
</comment>
<sequence>MEKKEYITPEILCCDLRAEGLMDDHTAVLQTSPRVSSTGPGQGNDLGDDDEVAAKPIYEFTAWEEEE</sequence>
<dbReference type="Proteomes" id="UP000198427">
    <property type="component" value="Unassembled WGS sequence"/>
</dbReference>
<evidence type="ECO:0000313" key="3">
    <source>
        <dbReference type="Proteomes" id="UP000198427"/>
    </source>
</evidence>
<feature type="region of interest" description="Disordered" evidence="1">
    <location>
        <begin position="30"/>
        <end position="53"/>
    </location>
</feature>
<organism evidence="2 3">
    <name type="scientific">Prevotella jejuni</name>
    <dbReference type="NCBI Taxonomy" id="1177574"/>
    <lineage>
        <taxon>Bacteria</taxon>
        <taxon>Pseudomonadati</taxon>
        <taxon>Bacteroidota</taxon>
        <taxon>Bacteroidia</taxon>
        <taxon>Bacteroidales</taxon>
        <taxon>Prevotellaceae</taxon>
        <taxon>Prevotella</taxon>
    </lineage>
</organism>
<feature type="compositionally biased region" description="Polar residues" evidence="1">
    <location>
        <begin position="30"/>
        <end position="39"/>
    </location>
</feature>
<accession>A0AA94LLU2</accession>
<reference evidence="2 3" key="1">
    <citation type="submission" date="2017-06" db="EMBL/GenBank/DDBJ databases">
        <authorList>
            <person name="Varghese N."/>
            <person name="Submissions S."/>
        </authorList>
    </citation>
    <scope>NUCLEOTIDE SEQUENCE [LARGE SCALE GENOMIC DNA]</scope>
    <source>
        <strain evidence="2 3">DSM 26989</strain>
    </source>
</reference>
<evidence type="ECO:0000256" key="1">
    <source>
        <dbReference type="SAM" id="MobiDB-lite"/>
    </source>
</evidence>
<protein>
    <submittedName>
        <fullName evidence="2">Uncharacterized protein</fullName>
    </submittedName>
</protein>
<keyword evidence="3" id="KW-1185">Reference proteome</keyword>
<dbReference type="EMBL" id="FZNZ01000042">
    <property type="protein sequence ID" value="SNS10463.1"/>
    <property type="molecule type" value="Genomic_DNA"/>
</dbReference>
<dbReference type="RefSeq" id="WP_089367129.1">
    <property type="nucleotide sequence ID" value="NZ_FZNZ01000042.1"/>
</dbReference>
<gene>
    <name evidence="2" type="ORF">SAMN06265364_1423</name>
</gene>
<evidence type="ECO:0000313" key="2">
    <source>
        <dbReference type="EMBL" id="SNS10463.1"/>
    </source>
</evidence>